<organism evidence="8 9">
    <name type="scientific">Camelina sativa</name>
    <name type="common">False flax</name>
    <name type="synonym">Myagrum sativum</name>
    <dbReference type="NCBI Taxonomy" id="90675"/>
    <lineage>
        <taxon>Eukaryota</taxon>
        <taxon>Viridiplantae</taxon>
        <taxon>Streptophyta</taxon>
        <taxon>Embryophyta</taxon>
        <taxon>Tracheophyta</taxon>
        <taxon>Spermatophyta</taxon>
        <taxon>Magnoliopsida</taxon>
        <taxon>eudicotyledons</taxon>
        <taxon>Gunneridae</taxon>
        <taxon>Pentapetalae</taxon>
        <taxon>rosids</taxon>
        <taxon>malvids</taxon>
        <taxon>Brassicales</taxon>
        <taxon>Brassicaceae</taxon>
        <taxon>Camelineae</taxon>
        <taxon>Camelina</taxon>
    </lineage>
</organism>
<protein>
    <submittedName>
        <fullName evidence="9">AP2-like ethylene-responsive transcription factor AIL7 isoform X1</fullName>
    </submittedName>
</protein>
<gene>
    <name evidence="9" type="primary">LOC104762703</name>
</gene>
<comment type="subcellular location">
    <subcellularLocation>
        <location evidence="1">Nucleus</location>
    </subcellularLocation>
</comment>
<proteinExistence type="predicted"/>
<feature type="region of interest" description="Disordered" evidence="6">
    <location>
        <begin position="422"/>
        <end position="446"/>
    </location>
</feature>
<feature type="compositionally biased region" description="Basic and acidic residues" evidence="6">
    <location>
        <begin position="215"/>
        <end position="228"/>
    </location>
</feature>
<name>A0ABM0XDL7_CAMSA</name>
<dbReference type="InterPro" id="IPR001471">
    <property type="entry name" value="AP2/ERF_dom"/>
</dbReference>
<dbReference type="InterPro" id="IPR016177">
    <property type="entry name" value="DNA-bd_dom_sf"/>
</dbReference>
<evidence type="ECO:0000256" key="1">
    <source>
        <dbReference type="ARBA" id="ARBA00004123"/>
    </source>
</evidence>
<keyword evidence="4" id="KW-0804">Transcription</keyword>
<dbReference type="GeneID" id="104762703"/>
<dbReference type="SUPFAM" id="SSF54171">
    <property type="entry name" value="DNA-binding domain"/>
    <property type="match status" value="2"/>
</dbReference>
<dbReference type="InterPro" id="IPR036955">
    <property type="entry name" value="AP2/ERF_dom_sf"/>
</dbReference>
<evidence type="ECO:0000256" key="4">
    <source>
        <dbReference type="ARBA" id="ARBA00023163"/>
    </source>
</evidence>
<dbReference type="Proteomes" id="UP000694864">
    <property type="component" value="Chromosome 18"/>
</dbReference>
<reference evidence="8" key="1">
    <citation type="journal article" date="2014" name="Nat. Commun.">
        <title>The emerging biofuel crop Camelina sativa retains a highly undifferentiated hexaploid genome structure.</title>
        <authorList>
            <person name="Kagale S."/>
            <person name="Koh C."/>
            <person name="Nixon J."/>
            <person name="Bollina V."/>
            <person name="Clarke W.E."/>
            <person name="Tuteja R."/>
            <person name="Spillane C."/>
            <person name="Robinson S.J."/>
            <person name="Links M.G."/>
            <person name="Clarke C."/>
            <person name="Higgins E.E."/>
            <person name="Huebert T."/>
            <person name="Sharpe A.G."/>
            <person name="Parkin I.A."/>
        </authorList>
    </citation>
    <scope>NUCLEOTIDE SEQUENCE [LARGE SCALE GENOMIC DNA]</scope>
    <source>
        <strain evidence="8">cv. DH55</strain>
    </source>
</reference>
<evidence type="ECO:0000256" key="5">
    <source>
        <dbReference type="ARBA" id="ARBA00023242"/>
    </source>
</evidence>
<evidence type="ECO:0000256" key="3">
    <source>
        <dbReference type="ARBA" id="ARBA00023125"/>
    </source>
</evidence>
<feature type="compositionally biased region" description="Low complexity" evidence="6">
    <location>
        <begin position="432"/>
        <end position="446"/>
    </location>
</feature>
<feature type="domain" description="AP2/ERF" evidence="7">
    <location>
        <begin position="237"/>
        <end position="303"/>
    </location>
</feature>
<accession>A0ABM0XDL7</accession>
<dbReference type="PANTHER" id="PTHR32467">
    <property type="entry name" value="AP2-LIKE ETHYLENE-RESPONSIVE TRANSCRIPTION FACTOR"/>
    <property type="match status" value="1"/>
</dbReference>
<feature type="domain" description="AP2/ERF" evidence="7">
    <location>
        <begin position="339"/>
        <end position="397"/>
    </location>
</feature>
<dbReference type="PRINTS" id="PR00367">
    <property type="entry name" value="ETHRSPELEMNT"/>
</dbReference>
<evidence type="ECO:0000256" key="6">
    <source>
        <dbReference type="SAM" id="MobiDB-lite"/>
    </source>
</evidence>
<dbReference type="Pfam" id="PF00847">
    <property type="entry name" value="AP2"/>
    <property type="match status" value="2"/>
</dbReference>
<dbReference type="RefSeq" id="XP_010484346.1">
    <property type="nucleotide sequence ID" value="XM_010486044.2"/>
</dbReference>
<keyword evidence="2" id="KW-0805">Transcription regulation</keyword>
<dbReference type="SMART" id="SM00380">
    <property type="entry name" value="AP2"/>
    <property type="match status" value="2"/>
</dbReference>
<keyword evidence="8" id="KW-1185">Reference proteome</keyword>
<reference evidence="9" key="2">
    <citation type="submission" date="2025-08" db="UniProtKB">
        <authorList>
            <consortium name="RefSeq"/>
        </authorList>
    </citation>
    <scope>IDENTIFICATION</scope>
    <source>
        <tissue evidence="9">Leaf</tissue>
    </source>
</reference>
<evidence type="ECO:0000259" key="7">
    <source>
        <dbReference type="PROSITE" id="PS51032"/>
    </source>
</evidence>
<evidence type="ECO:0000313" key="9">
    <source>
        <dbReference type="RefSeq" id="XP_010484346.1"/>
    </source>
</evidence>
<dbReference type="CDD" id="cd00018">
    <property type="entry name" value="AP2"/>
    <property type="match status" value="2"/>
</dbReference>
<feature type="region of interest" description="Disordered" evidence="6">
    <location>
        <begin position="196"/>
        <end position="231"/>
    </location>
</feature>
<keyword evidence="3" id="KW-0238">DNA-binding</keyword>
<evidence type="ECO:0000256" key="2">
    <source>
        <dbReference type="ARBA" id="ARBA00023015"/>
    </source>
</evidence>
<dbReference type="PROSITE" id="PS51032">
    <property type="entry name" value="AP2_ERF"/>
    <property type="match status" value="2"/>
</dbReference>
<dbReference type="Gene3D" id="3.30.730.10">
    <property type="entry name" value="AP2/ERF domain"/>
    <property type="match status" value="2"/>
</dbReference>
<sequence length="497" mass="55306">MAPPPMTNLLTFSLSPMEMLKSPDHSHFPPSPYDVSSTPYLIDNFYVFKEEAEEIEAAASSMAADSTTLSTFFDSQILSQTQIPKLEDFLGDSFVRYSDDQTETQDGSSSSSSSPLTRFYDLRHHTVTGGFFSDHHHQHDFKTVNSCSEIVVDDSASNIVATRLSVQAAGKSSSTTAELGFNNGGATTGEALSLAVNNNTSDQPPQSNKKTSASTKKETSDDSKKKVVEPLGQRTSIYRGVTRHRWTGRYEAHLWDNSCRREGQARKGRQVYLGGYDKEDKAARAYDLAALKYWGHIATTNFPVASYSKELEEMNHMTKQEFIASLRRKSSGFSRGASMYRGVTRHHQQGRWQARIGRVAGNKDLYLGTFATEEEAAEAYDIAAIKFRGINAVTNFEMNRYDVEAVMKCSFPVGAAKRHKVAVESPPSSDHNLQQDLLPSSSSSDVNPNSIPCGIPFDPSVLYHHQNFFQHYPLVSDSTVQVPMNQAEFFLWPNQSY</sequence>
<evidence type="ECO:0000313" key="8">
    <source>
        <dbReference type="Proteomes" id="UP000694864"/>
    </source>
</evidence>
<dbReference type="PANTHER" id="PTHR32467:SF222">
    <property type="entry name" value="AP2-LIKE ETHYLENE-RESPONSIVE TRANSCRIPTION FACTOR AIL7"/>
    <property type="match status" value="1"/>
</dbReference>
<feature type="compositionally biased region" description="Polar residues" evidence="6">
    <location>
        <begin position="196"/>
        <end position="206"/>
    </location>
</feature>
<keyword evidence="5" id="KW-0539">Nucleus</keyword>